<keyword evidence="2" id="KW-1185">Reference proteome</keyword>
<evidence type="ECO:0000313" key="2">
    <source>
        <dbReference type="Proteomes" id="UP000710440"/>
    </source>
</evidence>
<protein>
    <submittedName>
        <fullName evidence="1">Uncharacterized protein</fullName>
    </submittedName>
</protein>
<comment type="caution">
    <text evidence="1">The sequence shown here is derived from an EMBL/GenBank/DDBJ whole genome shotgun (WGS) entry which is preliminary data.</text>
</comment>
<evidence type="ECO:0000313" key="1">
    <source>
        <dbReference type="EMBL" id="GIJ99247.1"/>
    </source>
</evidence>
<dbReference type="InterPro" id="IPR036249">
    <property type="entry name" value="Thioredoxin-like_sf"/>
</dbReference>
<dbReference type="RefSeq" id="XP_043122434.1">
    <property type="nucleotide sequence ID" value="XM_043266499.1"/>
</dbReference>
<dbReference type="SUPFAM" id="SSF52833">
    <property type="entry name" value="Thioredoxin-like"/>
    <property type="match status" value="1"/>
</dbReference>
<accession>A0A9P3F2P6</accession>
<name>A0A9P3F2P6_ASPVI</name>
<reference evidence="1 2" key="1">
    <citation type="submission" date="2021-02" db="EMBL/GenBank/DDBJ databases">
        <title>Pan-genome distribution and transcriptional activeness of fungal secondary metabolism genes in Aspergillus section Fumigati.</title>
        <authorList>
            <person name="Takahashi H."/>
            <person name="Umemura M."/>
            <person name="Ninomiya A."/>
            <person name="Kusuya Y."/>
            <person name="Urayama S."/>
            <person name="Shimizu M."/>
            <person name="Watanabe A."/>
            <person name="Kamei K."/>
            <person name="Yaguchi T."/>
            <person name="Hagiwara D."/>
        </authorList>
    </citation>
    <scope>NUCLEOTIDE SEQUENCE [LARGE SCALE GENOMIC DNA]</scope>
    <source>
        <strain evidence="1 2">IFM 47045</strain>
    </source>
</reference>
<dbReference type="Gene3D" id="3.40.30.10">
    <property type="entry name" value="Glutaredoxin"/>
    <property type="match status" value="1"/>
</dbReference>
<proteinExistence type="predicted"/>
<organism evidence="1 2">
    <name type="scientific">Aspergillus viridinutans</name>
    <dbReference type="NCBI Taxonomy" id="75553"/>
    <lineage>
        <taxon>Eukaryota</taxon>
        <taxon>Fungi</taxon>
        <taxon>Dikarya</taxon>
        <taxon>Ascomycota</taxon>
        <taxon>Pezizomycotina</taxon>
        <taxon>Eurotiomycetes</taxon>
        <taxon>Eurotiomycetidae</taxon>
        <taxon>Eurotiales</taxon>
        <taxon>Aspergillaceae</taxon>
        <taxon>Aspergillus</taxon>
        <taxon>Aspergillus subgen. Fumigati</taxon>
    </lineage>
</organism>
<gene>
    <name evidence="1" type="ORF">Aspvir_001377</name>
</gene>
<dbReference type="GeneID" id="66929359"/>
<sequence>MGSLWRKLLEAYHEREMDISRPEVLKEAAVAAGIEAAVVEKWLAEDGGFRGFFFQGKYEWDGEDLQEFMEIMGKVKAEE</sequence>
<dbReference type="EMBL" id="BOPL01000001">
    <property type="protein sequence ID" value="GIJ99247.1"/>
    <property type="molecule type" value="Genomic_DNA"/>
</dbReference>
<dbReference type="Proteomes" id="UP000710440">
    <property type="component" value="Unassembled WGS sequence"/>
</dbReference>
<dbReference type="AlphaFoldDB" id="A0A9P3F2P6"/>